<dbReference type="Proteomes" id="UP000433483">
    <property type="component" value="Unassembled WGS sequence"/>
</dbReference>
<dbReference type="EMBL" id="QXGB01002489">
    <property type="protein sequence ID" value="KAE9177499.1"/>
    <property type="molecule type" value="Genomic_DNA"/>
</dbReference>
<organism evidence="10 13">
    <name type="scientific">Phytophthora fragariae</name>
    <dbReference type="NCBI Taxonomy" id="53985"/>
    <lineage>
        <taxon>Eukaryota</taxon>
        <taxon>Sar</taxon>
        <taxon>Stramenopiles</taxon>
        <taxon>Oomycota</taxon>
        <taxon>Peronosporomycetes</taxon>
        <taxon>Peronosporales</taxon>
        <taxon>Peronosporaceae</taxon>
        <taxon>Phytophthora</taxon>
    </lineage>
</organism>
<dbReference type="Proteomes" id="UP000460718">
    <property type="component" value="Unassembled WGS sequence"/>
</dbReference>
<dbReference type="AlphaFoldDB" id="A0A6A4BYI2"/>
<protein>
    <submittedName>
        <fullName evidence="10">Uncharacterized protein</fullName>
    </submittedName>
</protein>
<dbReference type="EMBL" id="QXFX01002631">
    <property type="protein sequence ID" value="KAE9075135.1"/>
    <property type="molecule type" value="Genomic_DNA"/>
</dbReference>
<evidence type="ECO:0000313" key="13">
    <source>
        <dbReference type="Proteomes" id="UP000437068"/>
    </source>
</evidence>
<gene>
    <name evidence="10" type="ORF">PF001_g24157</name>
    <name evidence="9" type="ORF">PF002_g25777</name>
    <name evidence="8" type="ORF">PF004_g23311</name>
    <name evidence="7" type="ORF">PF005_g24469</name>
    <name evidence="6" type="ORF">PF006_g24181</name>
    <name evidence="5" type="ORF">PF007_g24983</name>
    <name evidence="2" type="ORF">PF009_g24447</name>
    <name evidence="4" type="ORF">PF010_g24424</name>
    <name evidence="3" type="ORF">PF011_g23724</name>
</gene>
<reference evidence="11 12" key="1">
    <citation type="submission" date="2018-08" db="EMBL/GenBank/DDBJ databases">
        <title>Genomic investigation of the strawberry pathogen Phytophthora fragariae indicates pathogenicity is determined by transcriptional variation in three key races.</title>
        <authorList>
            <person name="Adams T.M."/>
            <person name="Armitage A.D."/>
            <person name="Sobczyk M.K."/>
            <person name="Bates H.J."/>
            <person name="Dunwell J.M."/>
            <person name="Nellist C.F."/>
            <person name="Harrison R.J."/>
        </authorList>
    </citation>
    <scope>NUCLEOTIDE SEQUENCE [LARGE SCALE GENOMIC DNA]</scope>
    <source>
        <strain evidence="10 13">A4</strain>
        <strain evidence="9 14">BC-1</strain>
        <strain evidence="8 18">BC-23</strain>
        <strain evidence="7 12">NOV-27</strain>
        <strain evidence="6 15">NOV-5</strain>
        <strain evidence="5 16">NOV-71</strain>
        <strain evidence="2 11">NOV-9</strain>
        <strain evidence="4 19">ONT-3</strain>
        <strain evidence="3 17">SCRP245</strain>
    </source>
</reference>
<evidence type="ECO:0000256" key="1">
    <source>
        <dbReference type="SAM" id="MobiDB-lite"/>
    </source>
</evidence>
<evidence type="ECO:0000313" key="15">
    <source>
        <dbReference type="Proteomes" id="UP000440732"/>
    </source>
</evidence>
<dbReference type="EMBL" id="QXGA01002617">
    <property type="protein sequence ID" value="KAE9094598.1"/>
    <property type="molecule type" value="Genomic_DNA"/>
</dbReference>
<evidence type="ECO:0000313" key="8">
    <source>
        <dbReference type="EMBL" id="KAE9185613.1"/>
    </source>
</evidence>
<evidence type="ECO:0000313" key="3">
    <source>
        <dbReference type="EMBL" id="KAE8977249.1"/>
    </source>
</evidence>
<evidence type="ECO:0000313" key="6">
    <source>
        <dbReference type="EMBL" id="KAE9094598.1"/>
    </source>
</evidence>
<evidence type="ECO:0000313" key="18">
    <source>
        <dbReference type="Proteomes" id="UP000476176"/>
    </source>
</evidence>
<dbReference type="Proteomes" id="UP000437068">
    <property type="component" value="Unassembled WGS sequence"/>
</dbReference>
<sequence length="41" mass="4811">MSLPIETKQADEEEAEAVQKRPQHSSQPKLKWFLILYRGNI</sequence>
<evidence type="ECO:0000313" key="11">
    <source>
        <dbReference type="Proteomes" id="UP000429523"/>
    </source>
</evidence>
<evidence type="ECO:0000313" key="7">
    <source>
        <dbReference type="EMBL" id="KAE9177499.1"/>
    </source>
</evidence>
<name>A0A6A4BYI2_9STRA</name>
<feature type="region of interest" description="Disordered" evidence="1">
    <location>
        <begin position="1"/>
        <end position="23"/>
    </location>
</feature>
<comment type="caution">
    <text evidence="10">The sequence shown here is derived from an EMBL/GenBank/DDBJ whole genome shotgun (WGS) entry which is preliminary data.</text>
</comment>
<accession>A0A6A4BYI2</accession>
<evidence type="ECO:0000313" key="17">
    <source>
        <dbReference type="Proteomes" id="UP000460718"/>
    </source>
</evidence>
<dbReference type="Proteomes" id="UP000476176">
    <property type="component" value="Unassembled WGS sequence"/>
</dbReference>
<evidence type="ECO:0000313" key="16">
    <source>
        <dbReference type="Proteomes" id="UP000441208"/>
    </source>
</evidence>
<evidence type="ECO:0000313" key="19">
    <source>
        <dbReference type="Proteomes" id="UP000488956"/>
    </source>
</evidence>
<dbReference type="EMBL" id="QXGC01002479">
    <property type="protein sequence ID" value="KAE9185613.1"/>
    <property type="molecule type" value="Genomic_DNA"/>
</dbReference>
<evidence type="ECO:0000313" key="4">
    <source>
        <dbReference type="EMBL" id="KAE9075135.1"/>
    </source>
</evidence>
<dbReference type="Proteomes" id="UP000441208">
    <property type="component" value="Unassembled WGS sequence"/>
</dbReference>
<evidence type="ECO:0000313" key="14">
    <source>
        <dbReference type="Proteomes" id="UP000440367"/>
    </source>
</evidence>
<evidence type="ECO:0000313" key="2">
    <source>
        <dbReference type="EMBL" id="KAE8925346.1"/>
    </source>
</evidence>
<evidence type="ECO:0000313" key="12">
    <source>
        <dbReference type="Proteomes" id="UP000433483"/>
    </source>
</evidence>
<dbReference type="Proteomes" id="UP000488956">
    <property type="component" value="Unassembled WGS sequence"/>
</dbReference>
<evidence type="ECO:0000313" key="5">
    <source>
        <dbReference type="EMBL" id="KAE9075495.1"/>
    </source>
</evidence>
<dbReference type="Proteomes" id="UP000440732">
    <property type="component" value="Unassembled WGS sequence"/>
</dbReference>
<dbReference type="EMBL" id="QXFW01002577">
    <property type="protein sequence ID" value="KAE8977249.1"/>
    <property type="molecule type" value="Genomic_DNA"/>
</dbReference>
<dbReference type="Proteomes" id="UP000440367">
    <property type="component" value="Unassembled WGS sequence"/>
</dbReference>
<keyword evidence="12" id="KW-1185">Reference proteome</keyword>
<dbReference type="EMBL" id="QXGE01002598">
    <property type="protein sequence ID" value="KAE9280587.1"/>
    <property type="molecule type" value="Genomic_DNA"/>
</dbReference>
<dbReference type="EMBL" id="QXGD01002581">
    <property type="protein sequence ID" value="KAE9186786.1"/>
    <property type="molecule type" value="Genomic_DNA"/>
</dbReference>
<proteinExistence type="predicted"/>
<dbReference type="OrthoDB" id="10273430at2759"/>
<dbReference type="EMBL" id="QXGF01002288">
    <property type="protein sequence ID" value="KAE8925346.1"/>
    <property type="molecule type" value="Genomic_DNA"/>
</dbReference>
<evidence type="ECO:0000313" key="10">
    <source>
        <dbReference type="EMBL" id="KAE9280587.1"/>
    </source>
</evidence>
<evidence type="ECO:0000313" key="9">
    <source>
        <dbReference type="EMBL" id="KAE9186786.1"/>
    </source>
</evidence>
<dbReference type="EMBL" id="QXFZ01002600">
    <property type="protein sequence ID" value="KAE9075495.1"/>
    <property type="molecule type" value="Genomic_DNA"/>
</dbReference>
<dbReference type="Proteomes" id="UP000429523">
    <property type="component" value="Unassembled WGS sequence"/>
</dbReference>